<keyword evidence="3" id="KW-0349">Heme</keyword>
<proteinExistence type="inferred from homology"/>
<dbReference type="PANTHER" id="PTHR33577:SF1">
    <property type="entry name" value="HEME HALOPEROXIDASE FAMILY PROFILE DOMAIN-CONTAINING PROTEIN"/>
    <property type="match status" value="1"/>
</dbReference>
<feature type="domain" description="Heme haloperoxidase family profile" evidence="8">
    <location>
        <begin position="64"/>
        <end position="300"/>
    </location>
</feature>
<dbReference type="InterPro" id="IPR036851">
    <property type="entry name" value="Chloroperoxidase-like_sf"/>
</dbReference>
<dbReference type="Gene3D" id="1.10.489.10">
    <property type="entry name" value="Chloroperoxidase-like"/>
    <property type="match status" value="1"/>
</dbReference>
<keyword evidence="4" id="KW-0479">Metal-binding</keyword>
<evidence type="ECO:0000313" key="9">
    <source>
        <dbReference type="EMBL" id="CZT22238.1"/>
    </source>
</evidence>
<evidence type="ECO:0000256" key="7">
    <source>
        <dbReference type="ARBA" id="ARBA00025795"/>
    </source>
</evidence>
<dbReference type="OrthoDB" id="407298at2759"/>
<dbReference type="InterPro" id="IPR000028">
    <property type="entry name" value="Chloroperoxidase"/>
</dbReference>
<comment type="cofactor">
    <cofactor evidence="1">
        <name>heme b</name>
        <dbReference type="ChEBI" id="CHEBI:60344"/>
    </cofactor>
</comment>
<keyword evidence="2" id="KW-0575">Peroxidase</keyword>
<keyword evidence="5" id="KW-0560">Oxidoreductase</keyword>
<dbReference type="GO" id="GO:0046872">
    <property type="term" value="F:metal ion binding"/>
    <property type="evidence" value="ECO:0007669"/>
    <property type="project" value="UniProtKB-KW"/>
</dbReference>
<dbReference type="EMBL" id="FJUY01000013">
    <property type="protein sequence ID" value="CZT22238.1"/>
    <property type="molecule type" value="Genomic_DNA"/>
</dbReference>
<dbReference type="GO" id="GO:0004601">
    <property type="term" value="F:peroxidase activity"/>
    <property type="evidence" value="ECO:0007669"/>
    <property type="project" value="UniProtKB-KW"/>
</dbReference>
<dbReference type="PANTHER" id="PTHR33577">
    <property type="entry name" value="STERIGMATOCYSTIN BIOSYNTHESIS PEROXIDASE STCC-RELATED"/>
    <property type="match status" value="1"/>
</dbReference>
<dbReference type="SUPFAM" id="SSF47571">
    <property type="entry name" value="Cloroperoxidase"/>
    <property type="match status" value="1"/>
</dbReference>
<dbReference type="PROSITE" id="PS51405">
    <property type="entry name" value="HEME_HALOPEROXIDASE"/>
    <property type="match status" value="1"/>
</dbReference>
<name>A0A2D3V341_9PEZI</name>
<sequence>MKFNAINVAMLASCTAAFPTRDAMEALAQLNARAIDPVAPQGRGANPAAPPPFIASQQRVDVSGDHRFIAPASGDDRGPCPGLNAMANHGYLPRNGRASIQQLIDGTEKVFGMAKDLGGFLSYYGANVDGDGKGWSIGGAPKTGISGSHNNYETDSSPCKSDLSQYGSNQKLVLSQFKTLYNAQPDASTANYNLEVLREFRGKRYAESIAKNPDFAYLPFGGILVSQAAYTFIYRFMGNKSIEYPSGVLNKDVLKSFMSITGDDDNMKWTFGNERIPENWYKRNQADEYSVPYFFSDILYFAETQPEILNIGCNQGQVNTFLPLNTNLLTNGAYSDESAAKDPSCFAMQYGVRAMLDSASPSLLAPLTNALSSTLAALTCPSISSFNLTALALGCPGFSLYGGPSAPVAPGAIQS</sequence>
<evidence type="ECO:0000256" key="3">
    <source>
        <dbReference type="ARBA" id="ARBA00022617"/>
    </source>
</evidence>
<evidence type="ECO:0000256" key="6">
    <source>
        <dbReference type="ARBA" id="ARBA00023004"/>
    </source>
</evidence>
<keyword evidence="10" id="KW-1185">Reference proteome</keyword>
<protein>
    <submittedName>
        <fullName evidence="9">Related to oxidase</fullName>
    </submittedName>
</protein>
<dbReference type="Pfam" id="PF01328">
    <property type="entry name" value="Peroxidase_2"/>
    <property type="match status" value="1"/>
</dbReference>
<dbReference type="Proteomes" id="UP000225277">
    <property type="component" value="Unassembled WGS sequence"/>
</dbReference>
<organism evidence="9 10">
    <name type="scientific">Ramularia collo-cygni</name>
    <dbReference type="NCBI Taxonomy" id="112498"/>
    <lineage>
        <taxon>Eukaryota</taxon>
        <taxon>Fungi</taxon>
        <taxon>Dikarya</taxon>
        <taxon>Ascomycota</taxon>
        <taxon>Pezizomycotina</taxon>
        <taxon>Dothideomycetes</taxon>
        <taxon>Dothideomycetidae</taxon>
        <taxon>Mycosphaerellales</taxon>
        <taxon>Mycosphaerellaceae</taxon>
        <taxon>Ramularia</taxon>
    </lineage>
</organism>
<dbReference type="AlphaFoldDB" id="A0A2D3V341"/>
<evidence type="ECO:0000256" key="5">
    <source>
        <dbReference type="ARBA" id="ARBA00023002"/>
    </source>
</evidence>
<evidence type="ECO:0000256" key="1">
    <source>
        <dbReference type="ARBA" id="ARBA00001970"/>
    </source>
</evidence>
<keyword evidence="6" id="KW-0408">Iron</keyword>
<reference evidence="9 10" key="1">
    <citation type="submission" date="2016-03" db="EMBL/GenBank/DDBJ databases">
        <authorList>
            <person name="Ploux O."/>
        </authorList>
    </citation>
    <scope>NUCLEOTIDE SEQUENCE [LARGE SCALE GENOMIC DNA]</scope>
    <source>
        <strain evidence="9 10">URUG2</strain>
    </source>
</reference>
<gene>
    <name evidence="9" type="ORF">RCC_08107</name>
</gene>
<evidence type="ECO:0000256" key="2">
    <source>
        <dbReference type="ARBA" id="ARBA00022559"/>
    </source>
</evidence>
<dbReference type="RefSeq" id="XP_023629127.1">
    <property type="nucleotide sequence ID" value="XM_023773359.1"/>
</dbReference>
<accession>A0A2D3V341</accession>
<evidence type="ECO:0000313" key="10">
    <source>
        <dbReference type="Proteomes" id="UP000225277"/>
    </source>
</evidence>
<dbReference type="GeneID" id="35603207"/>
<comment type="similarity">
    <text evidence="7">Belongs to the chloroperoxidase family.</text>
</comment>
<evidence type="ECO:0000259" key="8">
    <source>
        <dbReference type="PROSITE" id="PS51405"/>
    </source>
</evidence>
<evidence type="ECO:0000256" key="4">
    <source>
        <dbReference type="ARBA" id="ARBA00022723"/>
    </source>
</evidence>